<evidence type="ECO:0000256" key="1">
    <source>
        <dbReference type="SAM" id="Phobius"/>
    </source>
</evidence>
<feature type="transmembrane region" description="Helical" evidence="1">
    <location>
        <begin position="278"/>
        <end position="297"/>
    </location>
</feature>
<evidence type="ECO:0000313" key="3">
    <source>
        <dbReference type="Proteomes" id="UP001500840"/>
    </source>
</evidence>
<dbReference type="SUPFAM" id="SSF53474">
    <property type="entry name" value="alpha/beta-Hydrolases"/>
    <property type="match status" value="1"/>
</dbReference>
<dbReference type="Proteomes" id="UP001500840">
    <property type="component" value="Unassembled WGS sequence"/>
</dbReference>
<dbReference type="InterPro" id="IPR029058">
    <property type="entry name" value="AB_hydrolase_fold"/>
</dbReference>
<keyword evidence="1" id="KW-0472">Membrane</keyword>
<evidence type="ECO:0000313" key="2">
    <source>
        <dbReference type="EMBL" id="GAA4468891.1"/>
    </source>
</evidence>
<gene>
    <name evidence="2" type="ORF">GCM10023156_60320</name>
</gene>
<keyword evidence="3" id="KW-1185">Reference proteome</keyword>
<comment type="caution">
    <text evidence="2">The sequence shown here is derived from an EMBL/GenBank/DDBJ whole genome shotgun (WGS) entry which is preliminary data.</text>
</comment>
<reference evidence="3" key="1">
    <citation type="journal article" date="2019" name="Int. J. Syst. Evol. Microbiol.">
        <title>The Global Catalogue of Microorganisms (GCM) 10K type strain sequencing project: providing services to taxonomists for standard genome sequencing and annotation.</title>
        <authorList>
            <consortium name="The Broad Institute Genomics Platform"/>
            <consortium name="The Broad Institute Genome Sequencing Center for Infectious Disease"/>
            <person name="Wu L."/>
            <person name="Ma J."/>
        </authorList>
    </citation>
    <scope>NUCLEOTIDE SEQUENCE [LARGE SCALE GENOMIC DNA]</scope>
    <source>
        <strain evidence="3">JCM 17759</strain>
    </source>
</reference>
<accession>A0ABP8NMP3</accession>
<sequence>MNTLQWTVGNVPEGMQLVAAIGLLADRFGLSPTQAIDLQNGFGESYKAMNNDPQCEGLTSALDEIFATDPERQGHYFVYVPTEPSVAAPTILFLHGYGGNLKYYIWALKVAFPDSVIVAPTWGIGWHDGDVVYVDEVCRNVETQFGISLGNKWVMGLSAGGPAGFRVMNRKPSDYQGYICIASGLSQQRAAELSFTEPILMLNGINDVRFPIQFVRRGIAEMESHGLCVEQVELDRDHFFLLTQRVETFQIIESFIQKHSAVSVTSPNIDKSHWMLRLLRPWGLVFLGLPILCLVAFKKLRGRRKRLL</sequence>
<evidence type="ECO:0008006" key="4">
    <source>
        <dbReference type="Google" id="ProtNLM"/>
    </source>
</evidence>
<dbReference type="EMBL" id="BAABGA010000102">
    <property type="protein sequence ID" value="GAA4468891.1"/>
    <property type="molecule type" value="Genomic_DNA"/>
</dbReference>
<proteinExistence type="predicted"/>
<keyword evidence="1" id="KW-0812">Transmembrane</keyword>
<name>A0ABP8NMP3_9BACT</name>
<protein>
    <recommendedName>
        <fullName evidence="4">Alpha/beta hydrolase family protein</fullName>
    </recommendedName>
</protein>
<dbReference type="Gene3D" id="3.40.50.1820">
    <property type="entry name" value="alpha/beta hydrolase"/>
    <property type="match status" value="1"/>
</dbReference>
<keyword evidence="1" id="KW-1133">Transmembrane helix</keyword>
<dbReference type="RefSeq" id="WP_345327384.1">
    <property type="nucleotide sequence ID" value="NZ_BAABGA010000102.1"/>
</dbReference>
<organism evidence="2 3">
    <name type="scientific">Novipirellula rosea</name>
    <dbReference type="NCBI Taxonomy" id="1031540"/>
    <lineage>
        <taxon>Bacteria</taxon>
        <taxon>Pseudomonadati</taxon>
        <taxon>Planctomycetota</taxon>
        <taxon>Planctomycetia</taxon>
        <taxon>Pirellulales</taxon>
        <taxon>Pirellulaceae</taxon>
        <taxon>Novipirellula</taxon>
    </lineage>
</organism>